<gene>
    <name evidence="1" type="ORF">MCHLO_13158</name>
</gene>
<dbReference type="Pfam" id="PF13489">
    <property type="entry name" value="Methyltransf_23"/>
    <property type="match status" value="1"/>
</dbReference>
<dbReference type="PANTHER" id="PTHR43591:SF24">
    <property type="entry name" value="2-METHOXY-6-POLYPRENYL-1,4-BENZOQUINOL METHYLASE, MITOCHONDRIAL"/>
    <property type="match status" value="1"/>
</dbReference>
<dbReference type="Proteomes" id="UP000815677">
    <property type="component" value="Unassembled WGS sequence"/>
</dbReference>
<dbReference type="SUPFAM" id="SSF53335">
    <property type="entry name" value="S-adenosyl-L-methionine-dependent methyltransferases"/>
    <property type="match status" value="1"/>
</dbReference>
<proteinExistence type="predicted"/>
<dbReference type="Gene3D" id="3.40.50.150">
    <property type="entry name" value="Vaccinia Virus protein VP39"/>
    <property type="match status" value="1"/>
</dbReference>
<sequence length="310" mass="33588">MQAPPALAESQSQHRYVFDSLKTSEVEEDSARLDAVHTAFTAYFGGNLIPPALDDRPGWKPVRILELGCGHGSWAIHAAKQYPEAEIIAIDIAEAPKRPLPPNVHFIRADITKDLPSLFPSESEPSPASSGSKSGFDLIHIRFVLTHLPPPTAQSVIRTAARLLTPSGGGGGGLLLLEDGDTNNTLLTSGPGDAGNKFWRVFHRVCADADVGSKLSGYLRDCSTDGVQLEVKEYMLLMPAHANGDDQALTKLGTAFHQFVMRTARLVAQRGNNQKSDGFTEELLDEYEAEVASPDCKAEHAVYFCAARRL</sequence>
<reference evidence="1" key="1">
    <citation type="submission" date="2014-09" db="EMBL/GenBank/DDBJ databases">
        <title>Genome sequence of the luminous mushroom Mycena chlorophos for searching fungal bioluminescence genes.</title>
        <authorList>
            <person name="Tanaka Y."/>
            <person name="Kasuga D."/>
            <person name="Oba Y."/>
            <person name="Hase S."/>
            <person name="Sato K."/>
            <person name="Oba Y."/>
            <person name="Sakakibara Y."/>
        </authorList>
    </citation>
    <scope>NUCLEOTIDE SEQUENCE</scope>
</reference>
<dbReference type="EMBL" id="DF849311">
    <property type="protein sequence ID" value="GAT56513.1"/>
    <property type="molecule type" value="Genomic_DNA"/>
</dbReference>
<dbReference type="CDD" id="cd02440">
    <property type="entry name" value="AdoMet_MTases"/>
    <property type="match status" value="1"/>
</dbReference>
<evidence type="ECO:0008006" key="3">
    <source>
        <dbReference type="Google" id="ProtNLM"/>
    </source>
</evidence>
<name>A0ABQ0LZP3_MYCCL</name>
<protein>
    <recommendedName>
        <fullName evidence="3">Methyltransferase domain-containing protein</fullName>
    </recommendedName>
</protein>
<dbReference type="PANTHER" id="PTHR43591">
    <property type="entry name" value="METHYLTRANSFERASE"/>
    <property type="match status" value="1"/>
</dbReference>
<dbReference type="InterPro" id="IPR029063">
    <property type="entry name" value="SAM-dependent_MTases_sf"/>
</dbReference>
<organism evidence="1 2">
    <name type="scientific">Mycena chlorophos</name>
    <name type="common">Agaric fungus</name>
    <name type="synonym">Agaricus chlorophos</name>
    <dbReference type="NCBI Taxonomy" id="658473"/>
    <lineage>
        <taxon>Eukaryota</taxon>
        <taxon>Fungi</taxon>
        <taxon>Dikarya</taxon>
        <taxon>Basidiomycota</taxon>
        <taxon>Agaricomycotina</taxon>
        <taxon>Agaricomycetes</taxon>
        <taxon>Agaricomycetidae</taxon>
        <taxon>Agaricales</taxon>
        <taxon>Marasmiineae</taxon>
        <taxon>Mycenaceae</taxon>
        <taxon>Mycena</taxon>
    </lineage>
</organism>
<evidence type="ECO:0000313" key="2">
    <source>
        <dbReference type="Proteomes" id="UP000815677"/>
    </source>
</evidence>
<accession>A0ABQ0LZP3</accession>
<keyword evidence="2" id="KW-1185">Reference proteome</keyword>
<evidence type="ECO:0000313" key="1">
    <source>
        <dbReference type="EMBL" id="GAT56513.1"/>
    </source>
</evidence>